<accession>A4WVQ8</accession>
<dbReference type="AlphaFoldDB" id="A4WVQ8"/>
<evidence type="ECO:0000256" key="2">
    <source>
        <dbReference type="SAM" id="MobiDB-lite"/>
    </source>
</evidence>
<dbReference type="Pfam" id="PF01343">
    <property type="entry name" value="Peptidase_S49"/>
    <property type="match status" value="1"/>
</dbReference>
<dbReference type="InterPro" id="IPR033855">
    <property type="entry name" value="Protein_C"/>
</dbReference>
<dbReference type="SUPFAM" id="SSF52096">
    <property type="entry name" value="ClpP/crotonase"/>
    <property type="match status" value="1"/>
</dbReference>
<dbReference type="PANTHER" id="PTHR42987">
    <property type="entry name" value="PEPTIDASE S49"/>
    <property type="match status" value="1"/>
</dbReference>
<feature type="domain" description="Peptidase S49" evidence="3">
    <location>
        <begin position="128"/>
        <end position="270"/>
    </location>
</feature>
<dbReference type="CDD" id="cd07022">
    <property type="entry name" value="S49_Sppa_36K_type"/>
    <property type="match status" value="1"/>
</dbReference>
<dbReference type="PANTHER" id="PTHR42987:SF4">
    <property type="entry name" value="PROTEASE SOHB-RELATED"/>
    <property type="match status" value="1"/>
</dbReference>
<name>A4WVQ8_CERS5</name>
<evidence type="ECO:0000313" key="4">
    <source>
        <dbReference type="EMBL" id="ABP71472.1"/>
    </source>
</evidence>
<sequence precursor="true">MTRTLASLFGPLQPMALAEDLAAPLLALAIPDGAADPAAAARAPAAGPTVPDRFTVARGLAVVPVRGILTPNMAQYERWFGWATYHGLAETLTHLAASEDAAAIVLEIDSPGGLVCGIEAAAEAIAAAAAVKPVHALVSPLAASAAYWLASQASEIVMTPGAVAGSIGVALTAAAHVQPGANGAQIFEMSSRHARAKRPDASTKAGRAELQRSLDEAEAAFHAIPAAELAARLSVTDDPQDGAATFRAAEVIRRGLADRTETRAAFYARLTARPAPKPRSPSRAFAARAPRQRRSRGADRHVPPSCPSNCSSCRGECLRKGLGYGQN</sequence>
<dbReference type="STRING" id="349102.Rsph17025_2584"/>
<feature type="region of interest" description="Disordered" evidence="2">
    <location>
        <begin position="273"/>
        <end position="312"/>
    </location>
</feature>
<dbReference type="KEGG" id="rsq:Rsph17025_2584"/>
<dbReference type="eggNOG" id="COG0616">
    <property type="taxonomic scope" value="Bacteria"/>
</dbReference>
<evidence type="ECO:0000256" key="1">
    <source>
        <dbReference type="ARBA" id="ARBA00008683"/>
    </source>
</evidence>
<dbReference type="HOGENOM" id="CLU_046540_2_0_5"/>
<dbReference type="InterPro" id="IPR029045">
    <property type="entry name" value="ClpP/crotonase-like_dom_sf"/>
</dbReference>
<gene>
    <name evidence="4" type="ordered locus">Rsph17025_2584</name>
</gene>
<protein>
    <submittedName>
        <fullName evidence="4">Peptidase S49</fullName>
    </submittedName>
</protein>
<dbReference type="GO" id="GO:0008233">
    <property type="term" value="F:peptidase activity"/>
    <property type="evidence" value="ECO:0007669"/>
    <property type="project" value="InterPro"/>
</dbReference>
<organism evidence="4">
    <name type="scientific">Cereibacter sphaeroides (strain ATCC 17025 / ATH 2.4.3)</name>
    <name type="common">Rhodobacter sphaeroides</name>
    <dbReference type="NCBI Taxonomy" id="349102"/>
    <lineage>
        <taxon>Bacteria</taxon>
        <taxon>Pseudomonadati</taxon>
        <taxon>Pseudomonadota</taxon>
        <taxon>Alphaproteobacteria</taxon>
        <taxon>Rhodobacterales</taxon>
        <taxon>Paracoccaceae</taxon>
        <taxon>Cereibacter</taxon>
    </lineage>
</organism>
<dbReference type="InterPro" id="IPR002142">
    <property type="entry name" value="Peptidase_S49"/>
</dbReference>
<comment type="similarity">
    <text evidence="1">Belongs to the peptidase S49 family.</text>
</comment>
<dbReference type="GO" id="GO:0006508">
    <property type="term" value="P:proteolysis"/>
    <property type="evidence" value="ECO:0007669"/>
    <property type="project" value="InterPro"/>
</dbReference>
<reference evidence="4" key="1">
    <citation type="submission" date="2007-04" db="EMBL/GenBank/DDBJ databases">
        <title>Complete sequence of chromosome of Rhodobacter sphaeroides ATCC 17025.</title>
        <authorList>
            <consortium name="US DOE Joint Genome Institute"/>
            <person name="Copeland A."/>
            <person name="Lucas S."/>
            <person name="Lapidus A."/>
            <person name="Barry K."/>
            <person name="Detter J.C."/>
            <person name="Glavina del Rio T."/>
            <person name="Hammon N."/>
            <person name="Israni S."/>
            <person name="Dalin E."/>
            <person name="Tice H."/>
            <person name="Pitluck S."/>
            <person name="Chertkov O."/>
            <person name="Brettin T."/>
            <person name="Bruce D."/>
            <person name="Han C."/>
            <person name="Schmutz J."/>
            <person name="Larimer F."/>
            <person name="Land M."/>
            <person name="Hauser L."/>
            <person name="Kyrpides N."/>
            <person name="Kim E."/>
            <person name="Richardson P."/>
            <person name="Mackenzie C."/>
            <person name="Choudhary M."/>
            <person name="Donohue T.J."/>
            <person name="Kaplan S."/>
        </authorList>
    </citation>
    <scope>NUCLEOTIDE SEQUENCE [LARGE SCALE GENOMIC DNA]</scope>
    <source>
        <strain evidence="4">ATCC 17025</strain>
    </source>
</reference>
<dbReference type="EMBL" id="CP000661">
    <property type="protein sequence ID" value="ABP71472.1"/>
    <property type="molecule type" value="Genomic_DNA"/>
</dbReference>
<evidence type="ECO:0000259" key="3">
    <source>
        <dbReference type="Pfam" id="PF01343"/>
    </source>
</evidence>
<dbReference type="Gene3D" id="3.90.226.10">
    <property type="entry name" value="2-enoyl-CoA Hydratase, Chain A, domain 1"/>
    <property type="match status" value="1"/>
</dbReference>
<proteinExistence type="inferred from homology"/>